<keyword evidence="1" id="KW-0472">Membrane</keyword>
<dbReference type="EMBL" id="CP027231">
    <property type="protein sequence ID" value="AVM54106.1"/>
    <property type="molecule type" value="Genomic_DNA"/>
</dbReference>
<feature type="transmembrane region" description="Helical" evidence="1">
    <location>
        <begin position="42"/>
        <end position="61"/>
    </location>
</feature>
<accession>A0ABN5IN48</accession>
<evidence type="ECO:0000313" key="2">
    <source>
        <dbReference type="EMBL" id="AVM54106.1"/>
    </source>
</evidence>
<evidence type="ECO:0000313" key="3">
    <source>
        <dbReference type="Proteomes" id="UP000238304"/>
    </source>
</evidence>
<reference evidence="2 3" key="1">
    <citation type="submission" date="2018-02" db="EMBL/GenBank/DDBJ databases">
        <authorList>
            <person name="Holder M.E."/>
            <person name="Ajami N.J."/>
            <person name="Petrosino J.F."/>
        </authorList>
    </citation>
    <scope>NUCLEOTIDE SEQUENCE [LARGE SCALE GENOMIC DNA]</scope>
    <source>
        <strain evidence="2 3">ATCC 33285</strain>
    </source>
</reference>
<keyword evidence="1" id="KW-1133">Transmembrane helix</keyword>
<organism evidence="2 3">
    <name type="scientific">Bacteroides zoogleoformans</name>
    <dbReference type="NCBI Taxonomy" id="28119"/>
    <lineage>
        <taxon>Bacteria</taxon>
        <taxon>Pseudomonadati</taxon>
        <taxon>Bacteroidota</taxon>
        <taxon>Bacteroidia</taxon>
        <taxon>Bacteroidales</taxon>
        <taxon>Bacteroidaceae</taxon>
        <taxon>Bacteroides</taxon>
    </lineage>
</organism>
<keyword evidence="3" id="KW-1185">Reference proteome</keyword>
<evidence type="ECO:0000256" key="1">
    <source>
        <dbReference type="SAM" id="Phobius"/>
    </source>
</evidence>
<dbReference type="Pfam" id="PF19628">
    <property type="entry name" value="DUF6132"/>
    <property type="match status" value="1"/>
</dbReference>
<name>A0ABN5IN48_9BACE</name>
<protein>
    <recommendedName>
        <fullName evidence="4">YtxH domain-containing protein</fullName>
    </recommendedName>
</protein>
<dbReference type="Proteomes" id="UP000238304">
    <property type="component" value="Chromosome"/>
</dbReference>
<feature type="transmembrane region" description="Helical" evidence="1">
    <location>
        <begin position="12"/>
        <end position="30"/>
    </location>
</feature>
<gene>
    <name evidence="2" type="ORF">C4H11_12170</name>
</gene>
<evidence type="ECO:0008006" key="4">
    <source>
        <dbReference type="Google" id="ProtNLM"/>
    </source>
</evidence>
<proteinExistence type="predicted"/>
<keyword evidence="1" id="KW-0812">Transmembrane</keyword>
<dbReference type="InterPro" id="IPR045764">
    <property type="entry name" value="DUF6132"/>
</dbReference>
<dbReference type="RefSeq" id="WP_106043394.1">
    <property type="nucleotide sequence ID" value="NZ_CALHZC010000006.1"/>
</dbReference>
<sequence>MKKSMLKKYRPTLLGVLLGVLAGYLYWRFIGCSTGSCPITSSPIYSSIWGGLLGGLSFNAFQKEPKDSKYESQK</sequence>